<feature type="domain" description="Methyltransferase type 11" evidence="2">
    <location>
        <begin position="51"/>
        <end position="142"/>
    </location>
</feature>
<keyword evidence="4" id="KW-1185">Reference proteome</keyword>
<dbReference type="KEGG" id="pmes:FX988_00395"/>
<dbReference type="GO" id="GO:0006400">
    <property type="term" value="P:tRNA modification"/>
    <property type="evidence" value="ECO:0007669"/>
    <property type="project" value="UniProtKB-UniRule"/>
</dbReference>
<sequence>MSSERHDQNFDAIANKFEQNIYGTSKGRLRHELLQYYLVKNINLNSLDTALDAGGGTGEMSKVLLDAGVNVTLSDISNETLNIAQQKCANSPALSCIHSDILSLPSVEYNLVVCHAVLEWLRDPFANIEKLIEMTKVGGYLSLSFFNKDAQLMGNLLYGNFDYVKQGMQVKNRVRLSPNNPLRPKEVIDFLHQQKVTITSMAGIRCFHDYLKDTAMQQSHYVQLKDAELTYGDKEPFMWLGKYFHIIMRRDA</sequence>
<dbReference type="SUPFAM" id="SSF53335">
    <property type="entry name" value="S-adenosyl-L-methionine-dependent methyltransferases"/>
    <property type="match status" value="1"/>
</dbReference>
<dbReference type="InterPro" id="IPR033664">
    <property type="entry name" value="Cmo5U_methylTrfase"/>
</dbReference>
<dbReference type="RefSeq" id="WP_160178100.1">
    <property type="nucleotide sequence ID" value="NZ_CP047656.1"/>
</dbReference>
<keyword evidence="1" id="KW-0949">S-adenosyl-L-methionine</keyword>
<dbReference type="Proteomes" id="UP000464524">
    <property type="component" value="Chromosome"/>
</dbReference>
<name>A0A857JDS5_9ALTE</name>
<evidence type="ECO:0000313" key="4">
    <source>
        <dbReference type="Proteomes" id="UP000464524"/>
    </source>
</evidence>
<dbReference type="GO" id="GO:0008757">
    <property type="term" value="F:S-adenosylmethionine-dependent methyltransferase activity"/>
    <property type="evidence" value="ECO:0007669"/>
    <property type="project" value="InterPro"/>
</dbReference>
<comment type="catalytic activity">
    <reaction evidence="1">
        <text>5-carboxymethoxyuridine(34) in tRNA + S-adenosyl-L-methionine = 5-methoxycarbonylmethoxyuridine(34) in tRNA + S-adenosyl-L-homocysteine</text>
        <dbReference type="Rhea" id="RHEA:54080"/>
        <dbReference type="Rhea" id="RHEA-COMP:13383"/>
        <dbReference type="Rhea" id="RHEA-COMP:13781"/>
        <dbReference type="ChEBI" id="CHEBI:57856"/>
        <dbReference type="ChEBI" id="CHEBI:59789"/>
        <dbReference type="ChEBI" id="CHEBI:136879"/>
        <dbReference type="ChEBI" id="CHEBI:138053"/>
    </reaction>
</comment>
<dbReference type="PANTHER" id="PTHR43861">
    <property type="entry name" value="TRANS-ACONITATE 2-METHYLTRANSFERASE-RELATED"/>
    <property type="match status" value="1"/>
</dbReference>
<dbReference type="OrthoDB" id="4697647at2"/>
<evidence type="ECO:0000256" key="1">
    <source>
        <dbReference type="HAMAP-Rule" id="MF_02057"/>
    </source>
</evidence>
<feature type="binding site" evidence="1">
    <location>
        <position position="30"/>
    </location>
    <ligand>
        <name>S-adenosyl-L-methionine</name>
        <dbReference type="ChEBI" id="CHEBI:59789"/>
    </ligand>
</feature>
<dbReference type="EMBL" id="CP047656">
    <property type="protein sequence ID" value="QHJ10183.1"/>
    <property type="molecule type" value="Genomic_DNA"/>
</dbReference>
<organism evidence="3 4">
    <name type="scientific">Paraglaciecola mesophila</name>
    <dbReference type="NCBI Taxonomy" id="197222"/>
    <lineage>
        <taxon>Bacteria</taxon>
        <taxon>Pseudomonadati</taxon>
        <taxon>Pseudomonadota</taxon>
        <taxon>Gammaproteobacteria</taxon>
        <taxon>Alteromonadales</taxon>
        <taxon>Alteromonadaceae</taxon>
        <taxon>Paraglaciecola</taxon>
    </lineage>
</organism>
<keyword evidence="1 3" id="KW-0808">Transferase</keyword>
<dbReference type="GO" id="GO:0097697">
    <property type="term" value="F:tRNA (5-carboxymethoxyuridine(34)-5-O)-methyltransferase activity"/>
    <property type="evidence" value="ECO:0007669"/>
    <property type="project" value="UniProtKB-UniRule"/>
</dbReference>
<dbReference type="HAMAP" id="MF_02057">
    <property type="entry name" value="tRNA_methyltr_CmoM"/>
    <property type="match status" value="1"/>
</dbReference>
<dbReference type="Gene3D" id="3.40.50.150">
    <property type="entry name" value="Vaccinia Virus protein VP39"/>
    <property type="match status" value="1"/>
</dbReference>
<dbReference type="AlphaFoldDB" id="A0A857JDS5"/>
<protein>
    <recommendedName>
        <fullName evidence="1">tRNA 5-carboxymethoxyuridine methyltransferase</fullName>
        <ecNumber evidence="1">2.1.1.-</ecNumber>
    </recommendedName>
    <alternativeName>
        <fullName evidence="1">cmo5U methyltransferase</fullName>
    </alternativeName>
</protein>
<accession>A0A857JDS5</accession>
<keyword evidence="1 3" id="KW-0489">Methyltransferase</keyword>
<dbReference type="GO" id="GO:0032259">
    <property type="term" value="P:methylation"/>
    <property type="evidence" value="ECO:0007669"/>
    <property type="project" value="UniProtKB-KW"/>
</dbReference>
<comment type="caution">
    <text evidence="1">Lacks conserved residue(s) required for the propagation of feature annotation.</text>
</comment>
<feature type="binding site" evidence="1">
    <location>
        <position position="75"/>
    </location>
    <ligand>
        <name>S-adenosyl-L-methionine</name>
        <dbReference type="ChEBI" id="CHEBI:59789"/>
    </ligand>
</feature>
<comment type="similarity">
    <text evidence="1">Belongs to the class I-like SAM-binding methyltransferase superfamily. CmoM family.</text>
</comment>
<dbReference type="Pfam" id="PF08241">
    <property type="entry name" value="Methyltransf_11"/>
    <property type="match status" value="1"/>
</dbReference>
<feature type="binding site" evidence="1">
    <location>
        <begin position="54"/>
        <end position="55"/>
    </location>
    <ligand>
        <name>S-adenosyl-L-methionine</name>
        <dbReference type="ChEBI" id="CHEBI:59789"/>
    </ligand>
</feature>
<dbReference type="InterPro" id="IPR013216">
    <property type="entry name" value="Methyltransf_11"/>
</dbReference>
<gene>
    <name evidence="1" type="primary">cmoM</name>
    <name evidence="3" type="ORF">FX988_00395</name>
</gene>
<dbReference type="EC" id="2.1.1.-" evidence="1"/>
<evidence type="ECO:0000313" key="3">
    <source>
        <dbReference type="EMBL" id="QHJ10183.1"/>
    </source>
</evidence>
<dbReference type="InterPro" id="IPR029063">
    <property type="entry name" value="SAM-dependent_MTases_sf"/>
</dbReference>
<proteinExistence type="inferred from homology"/>
<keyword evidence="1" id="KW-0819">tRNA processing</keyword>
<feature type="binding site" evidence="1">
    <location>
        <position position="115"/>
    </location>
    <ligand>
        <name>S-adenosyl-L-methionine</name>
        <dbReference type="ChEBI" id="CHEBI:59789"/>
    </ligand>
</feature>
<comment type="function">
    <text evidence="1">Catalyzes the methylation of 5-carboxymethoxyuridine (cmo5U) to form 5-methoxycarbonylmethoxyuridine (mcmo5U) at position 34 in tRNAs.</text>
</comment>
<reference evidence="3 4" key="1">
    <citation type="submission" date="2019-12" db="EMBL/GenBank/DDBJ databases">
        <title>Genome sequencing and assembly of endphytes of Porphyra tenera.</title>
        <authorList>
            <person name="Park J.M."/>
            <person name="Shin R."/>
            <person name="Jo S.H."/>
        </authorList>
    </citation>
    <scope>NUCLEOTIDE SEQUENCE [LARGE SCALE GENOMIC DNA]</scope>
    <source>
        <strain evidence="3 4">GPM4</strain>
    </source>
</reference>
<evidence type="ECO:0000259" key="2">
    <source>
        <dbReference type="Pfam" id="PF08241"/>
    </source>
</evidence>
<dbReference type="CDD" id="cd02440">
    <property type="entry name" value="AdoMet_MTases"/>
    <property type="match status" value="1"/>
</dbReference>